<dbReference type="EMBL" id="AP035768">
    <property type="protein sequence ID" value="BFO19635.1"/>
    <property type="molecule type" value="Genomic_DNA"/>
</dbReference>
<gene>
    <name evidence="1" type="ORF">SHKM778_60230</name>
</gene>
<evidence type="ECO:0000313" key="1">
    <source>
        <dbReference type="EMBL" id="BFO19635.1"/>
    </source>
</evidence>
<name>A0AAT9HQ23_9ACTN</name>
<dbReference type="AlphaFoldDB" id="A0AAT9HQ23"/>
<accession>A0AAT9HQ23</accession>
<proteinExistence type="predicted"/>
<protein>
    <submittedName>
        <fullName evidence="1">Uncharacterized protein</fullName>
    </submittedName>
</protein>
<organism evidence="1">
    <name type="scientific">Streptomyces haneummycinicus</name>
    <dbReference type="NCBI Taxonomy" id="3074435"/>
    <lineage>
        <taxon>Bacteria</taxon>
        <taxon>Bacillati</taxon>
        <taxon>Actinomycetota</taxon>
        <taxon>Actinomycetes</taxon>
        <taxon>Kitasatosporales</taxon>
        <taxon>Streptomycetaceae</taxon>
        <taxon>Streptomyces</taxon>
    </lineage>
</organism>
<reference evidence="1" key="2">
    <citation type="submission" date="2024-07" db="EMBL/GenBank/DDBJ databases">
        <title>Streptomyces haneummycinica sp. nov., a new antibiotic-producing actinobacterium isolated from marine sediment.</title>
        <authorList>
            <person name="Uemura M."/>
            <person name="Hamada M."/>
            <person name="Hirano S."/>
            <person name="Kobayashi K."/>
            <person name="Ohshiro T."/>
            <person name="Kobayashi T."/>
            <person name="Terahara T."/>
        </authorList>
    </citation>
    <scope>NUCLEOTIDE SEQUENCE</scope>
    <source>
        <strain evidence="1">KM77-8</strain>
    </source>
</reference>
<sequence length="66" mass="7281">MSSSLAAMLESLLNAEMAFAGKWYGVRCAAELRSEDPSRSAEQIVCLLRDEADTAEAEFRQLRDLG</sequence>
<reference evidence="1" key="1">
    <citation type="submission" date="2024-06" db="EMBL/GenBank/DDBJ databases">
        <authorList>
            <consortium name="consrtm"/>
            <person name="Uemura M."/>
            <person name="Terahara T."/>
        </authorList>
    </citation>
    <scope>NUCLEOTIDE SEQUENCE</scope>
    <source>
        <strain evidence="1">KM77-8</strain>
    </source>
</reference>